<sequence length="374" mass="40914">MKIVLASGTPYLPQVRGGVEVNTHEIATELIARGHAVSVLTRLSYRDTFGLRARLTQGLRSPGSSDTALGYPVFRARQPSAMVPQLDRPDVVVIQNGNPWPISTAFAERGVPTLIYLHGLGFDGWPRQAGATGSDRIPAAGYLSISDFVKRRFEDRHGIATQVIPPIHRPERYAGAPRDPRTVTLINPVAVKGVDLALEVAARCPEIPFCFVKGWPLGLRGTRRLKARMARLPNVTFRENVDMRSVYGWTRLLLVPSQWEAETWGRVATEAHYNGIPVVSSDRGGLPESVGPGGCILPVDAAPEAWAAVIRTLWTDADAYRRKSEAARAYALRAAIDVDAQIARFEAILSQVARCPPRLAHESESRPVDDLAIA</sequence>
<dbReference type="Pfam" id="PF13439">
    <property type="entry name" value="Glyco_transf_4"/>
    <property type="match status" value="1"/>
</dbReference>
<feature type="domain" description="Glycosyl transferase family 1" evidence="3">
    <location>
        <begin position="190"/>
        <end position="328"/>
    </location>
</feature>
<gene>
    <name evidence="5" type="ORF">F6X51_25065</name>
</gene>
<organism evidence="5 6">
    <name type="scientific">Methylobacterium planeticum</name>
    <dbReference type="NCBI Taxonomy" id="2615211"/>
    <lineage>
        <taxon>Bacteria</taxon>
        <taxon>Pseudomonadati</taxon>
        <taxon>Pseudomonadota</taxon>
        <taxon>Alphaproteobacteria</taxon>
        <taxon>Hyphomicrobiales</taxon>
        <taxon>Methylobacteriaceae</taxon>
        <taxon>Methylobacterium</taxon>
    </lineage>
</organism>
<evidence type="ECO:0000259" key="4">
    <source>
        <dbReference type="Pfam" id="PF13439"/>
    </source>
</evidence>
<dbReference type="Pfam" id="PF00534">
    <property type="entry name" value="Glycos_transf_1"/>
    <property type="match status" value="1"/>
</dbReference>
<dbReference type="EMBL" id="VZZJ01000037">
    <property type="protein sequence ID" value="KAB1069582.1"/>
    <property type="molecule type" value="Genomic_DNA"/>
</dbReference>
<dbReference type="PANTHER" id="PTHR12526:SF510">
    <property type="entry name" value="D-INOSITOL 3-PHOSPHATE GLYCOSYLTRANSFERASE"/>
    <property type="match status" value="1"/>
</dbReference>
<evidence type="ECO:0000313" key="6">
    <source>
        <dbReference type="Proteomes" id="UP000441523"/>
    </source>
</evidence>
<dbReference type="Proteomes" id="UP000441523">
    <property type="component" value="Unassembled WGS sequence"/>
</dbReference>
<keyword evidence="6" id="KW-1185">Reference proteome</keyword>
<proteinExistence type="predicted"/>
<reference evidence="5 6" key="1">
    <citation type="submission" date="2019-09" db="EMBL/GenBank/DDBJ databases">
        <title>YIM 132548 draft genome.</title>
        <authorList>
            <person name="Jiang L."/>
        </authorList>
    </citation>
    <scope>NUCLEOTIDE SEQUENCE [LARGE SCALE GENOMIC DNA]</scope>
    <source>
        <strain evidence="5 6">YIM 132548</strain>
    </source>
</reference>
<feature type="domain" description="Glycosyltransferase subfamily 4-like N-terminal" evidence="4">
    <location>
        <begin position="17"/>
        <end position="166"/>
    </location>
</feature>
<evidence type="ECO:0000256" key="2">
    <source>
        <dbReference type="ARBA" id="ARBA00022679"/>
    </source>
</evidence>
<protein>
    <submittedName>
        <fullName evidence="5">Glycosyltransferase family 4 protein</fullName>
    </submittedName>
</protein>
<dbReference type="PANTHER" id="PTHR12526">
    <property type="entry name" value="GLYCOSYLTRANSFERASE"/>
    <property type="match status" value="1"/>
</dbReference>
<dbReference type="GO" id="GO:0016757">
    <property type="term" value="F:glycosyltransferase activity"/>
    <property type="evidence" value="ECO:0007669"/>
    <property type="project" value="UniProtKB-KW"/>
</dbReference>
<dbReference type="InterPro" id="IPR001296">
    <property type="entry name" value="Glyco_trans_1"/>
</dbReference>
<dbReference type="SUPFAM" id="SSF53756">
    <property type="entry name" value="UDP-Glycosyltransferase/glycogen phosphorylase"/>
    <property type="match status" value="1"/>
</dbReference>
<evidence type="ECO:0000256" key="1">
    <source>
        <dbReference type="ARBA" id="ARBA00022676"/>
    </source>
</evidence>
<evidence type="ECO:0000313" key="5">
    <source>
        <dbReference type="EMBL" id="KAB1069582.1"/>
    </source>
</evidence>
<comment type="caution">
    <text evidence="5">The sequence shown here is derived from an EMBL/GenBank/DDBJ whole genome shotgun (WGS) entry which is preliminary data.</text>
</comment>
<dbReference type="Gene3D" id="3.40.50.2000">
    <property type="entry name" value="Glycogen Phosphorylase B"/>
    <property type="match status" value="2"/>
</dbReference>
<keyword evidence="1" id="KW-0328">Glycosyltransferase</keyword>
<evidence type="ECO:0000259" key="3">
    <source>
        <dbReference type="Pfam" id="PF00534"/>
    </source>
</evidence>
<keyword evidence="2 5" id="KW-0808">Transferase</keyword>
<dbReference type="AlphaFoldDB" id="A0A6N6MFG7"/>
<accession>A0A6N6MFG7</accession>
<dbReference type="RefSeq" id="WP_150966596.1">
    <property type="nucleotide sequence ID" value="NZ_VZZJ01000037.1"/>
</dbReference>
<dbReference type="InterPro" id="IPR028098">
    <property type="entry name" value="Glyco_trans_4-like_N"/>
</dbReference>
<name>A0A6N6MFG7_9HYPH</name>